<dbReference type="Proteomes" id="UP000260943">
    <property type="component" value="Unassembled WGS sequence"/>
</dbReference>
<name>A0A3E4QNN2_9ACTN</name>
<proteinExistence type="predicted"/>
<accession>A0A3E4QNN2</accession>
<sequence>MKQASTTRYYDGEPMRTSPCTDKESVLSFMRGLDPVAVAAGYVLDEVTGEYVDGDTELAFEDGGWEWYQRDIYHLDKYDLELDPEFIAYAIEHAPAN</sequence>
<dbReference type="RefSeq" id="WP_117680381.1">
    <property type="nucleotide sequence ID" value="NZ_QSRJ01000018.1"/>
</dbReference>
<protein>
    <submittedName>
        <fullName evidence="1">Uncharacterized protein</fullName>
    </submittedName>
</protein>
<comment type="caution">
    <text evidence="1">The sequence shown here is derived from an EMBL/GenBank/DDBJ whole genome shotgun (WGS) entry which is preliminary data.</text>
</comment>
<dbReference type="EMBL" id="QSRJ01000018">
    <property type="protein sequence ID" value="RGL07277.1"/>
    <property type="molecule type" value="Genomic_DNA"/>
</dbReference>
<organism evidence="1 2">
    <name type="scientific">Collinsella tanakaei</name>
    <dbReference type="NCBI Taxonomy" id="626935"/>
    <lineage>
        <taxon>Bacteria</taxon>
        <taxon>Bacillati</taxon>
        <taxon>Actinomycetota</taxon>
        <taxon>Coriobacteriia</taxon>
        <taxon>Coriobacteriales</taxon>
        <taxon>Coriobacteriaceae</taxon>
        <taxon>Collinsella</taxon>
    </lineage>
</organism>
<evidence type="ECO:0000313" key="2">
    <source>
        <dbReference type="Proteomes" id="UP000260943"/>
    </source>
</evidence>
<dbReference type="AlphaFoldDB" id="A0A3E4QNN2"/>
<gene>
    <name evidence="1" type="ORF">DXC81_10705</name>
</gene>
<reference evidence="1 2" key="1">
    <citation type="submission" date="2018-08" db="EMBL/GenBank/DDBJ databases">
        <title>A genome reference for cultivated species of the human gut microbiota.</title>
        <authorList>
            <person name="Zou Y."/>
            <person name="Xue W."/>
            <person name="Luo G."/>
        </authorList>
    </citation>
    <scope>NUCLEOTIDE SEQUENCE [LARGE SCALE GENOMIC DNA]</scope>
    <source>
        <strain evidence="1 2">TF08-14</strain>
    </source>
</reference>
<evidence type="ECO:0000313" key="1">
    <source>
        <dbReference type="EMBL" id="RGL07277.1"/>
    </source>
</evidence>